<protein>
    <submittedName>
        <fullName evidence="4">ABC transporter substrate-binding protein</fullName>
    </submittedName>
</protein>
<dbReference type="GO" id="GO:0042956">
    <property type="term" value="P:maltodextrin transmembrane transport"/>
    <property type="evidence" value="ECO:0007669"/>
    <property type="project" value="TreeGrafter"/>
</dbReference>
<dbReference type="PANTHER" id="PTHR30061">
    <property type="entry name" value="MALTOSE-BINDING PERIPLASMIC PROTEIN"/>
    <property type="match status" value="1"/>
</dbReference>
<dbReference type="Pfam" id="PF01547">
    <property type="entry name" value="SBP_bac_1"/>
    <property type="match status" value="1"/>
</dbReference>
<evidence type="ECO:0000256" key="3">
    <source>
        <dbReference type="ARBA" id="ARBA00022729"/>
    </source>
</evidence>
<dbReference type="NCBIfam" id="TIGR01409">
    <property type="entry name" value="TAT_signal_seq"/>
    <property type="match status" value="1"/>
</dbReference>
<dbReference type="GO" id="GO:0015768">
    <property type="term" value="P:maltose transport"/>
    <property type="evidence" value="ECO:0007669"/>
    <property type="project" value="TreeGrafter"/>
</dbReference>
<dbReference type="PANTHER" id="PTHR30061:SF50">
    <property type="entry name" value="MALTOSE_MALTODEXTRIN-BINDING PERIPLASMIC PROTEIN"/>
    <property type="match status" value="1"/>
</dbReference>
<dbReference type="Proteomes" id="UP001165074">
    <property type="component" value="Unassembled WGS sequence"/>
</dbReference>
<dbReference type="GO" id="GO:0055052">
    <property type="term" value="C:ATP-binding cassette (ABC) transporter complex, substrate-binding subunit-containing"/>
    <property type="evidence" value="ECO:0007669"/>
    <property type="project" value="TreeGrafter"/>
</dbReference>
<name>A0A9W6W2C4_9ACTN</name>
<reference evidence="4" key="1">
    <citation type="submission" date="2023-03" db="EMBL/GenBank/DDBJ databases">
        <title>Actinoallomurus iriomotensis NBRC 103684.</title>
        <authorList>
            <person name="Ichikawa N."/>
            <person name="Sato H."/>
            <person name="Tonouchi N."/>
        </authorList>
    </citation>
    <scope>NUCLEOTIDE SEQUENCE</scope>
    <source>
        <strain evidence="4">NBRC 103684</strain>
    </source>
</reference>
<dbReference type="GO" id="GO:1901982">
    <property type="term" value="F:maltose binding"/>
    <property type="evidence" value="ECO:0007669"/>
    <property type="project" value="TreeGrafter"/>
</dbReference>
<evidence type="ECO:0000313" key="4">
    <source>
        <dbReference type="EMBL" id="GLY88805.1"/>
    </source>
</evidence>
<dbReference type="EMBL" id="BSTK01000011">
    <property type="protein sequence ID" value="GLY88805.1"/>
    <property type="molecule type" value="Genomic_DNA"/>
</dbReference>
<comment type="caution">
    <text evidence="4">The sequence shown here is derived from an EMBL/GenBank/DDBJ whole genome shotgun (WGS) entry which is preliminary data.</text>
</comment>
<dbReference type="SUPFAM" id="SSF53850">
    <property type="entry name" value="Periplasmic binding protein-like II"/>
    <property type="match status" value="1"/>
</dbReference>
<dbReference type="AlphaFoldDB" id="A0A9W6W2C4"/>
<sequence>MNIGRRTAPGPSRRDFMRLSGAAGAALGLSACGFGRSDGGGSALNVWDQFTTSPQNEAVRKVYDLYRRSAGVTIDRTTQPGDQMTTVGKTALASGTGPDVIYYEVGKGNAGVLAEAGLLLPLDDLAAKHGWLNKITPFALREARLDGKLYGLPNETETTALFYNKTLIDKSGLTVPRTFDELLSFCAKAKAKKLIPIAYGQADVYPCWWAFSLMTNNIVGGKAMGDLVFDGKGSWNTPQMKQAIQLFFVDLVKAGAFIDGLNSLHGPDAQSMFLSGKALMNLNGTWAVGAVEKGLPGQEVGIMPMPSIDGGDRVYPAGTGSAYYISAKSKRGEEAGAFLDSLYQPEALRVWVEQGKIFPPVPFDSSGWSLSPLQKQALGAAQNGGGDATRNLGYSVNHGKASPGFLNAMTSGFQAVVQGRKTPAQQADDLQKAWEKGR</sequence>
<dbReference type="PROSITE" id="PS51257">
    <property type="entry name" value="PROKAR_LIPOPROTEIN"/>
    <property type="match status" value="1"/>
</dbReference>
<proteinExistence type="inferred from homology"/>
<evidence type="ECO:0000256" key="2">
    <source>
        <dbReference type="ARBA" id="ARBA00022448"/>
    </source>
</evidence>
<organism evidence="4 5">
    <name type="scientific">Actinoallomurus iriomotensis</name>
    <dbReference type="NCBI Taxonomy" id="478107"/>
    <lineage>
        <taxon>Bacteria</taxon>
        <taxon>Bacillati</taxon>
        <taxon>Actinomycetota</taxon>
        <taxon>Actinomycetes</taxon>
        <taxon>Streptosporangiales</taxon>
        <taxon>Thermomonosporaceae</taxon>
        <taxon>Actinoallomurus</taxon>
    </lineage>
</organism>
<dbReference type="Gene3D" id="3.40.190.10">
    <property type="entry name" value="Periplasmic binding protein-like II"/>
    <property type="match status" value="2"/>
</dbReference>
<gene>
    <name evidence="4" type="ORF">Airi02_067340</name>
</gene>
<dbReference type="RefSeq" id="WP_285578673.1">
    <property type="nucleotide sequence ID" value="NZ_BSTK01000011.1"/>
</dbReference>
<accession>A0A9W6W2C4</accession>
<keyword evidence="5" id="KW-1185">Reference proteome</keyword>
<dbReference type="InterPro" id="IPR006059">
    <property type="entry name" value="SBP"/>
</dbReference>
<dbReference type="InterPro" id="IPR019546">
    <property type="entry name" value="TAT_signal_bac_arc"/>
</dbReference>
<dbReference type="InterPro" id="IPR006311">
    <property type="entry name" value="TAT_signal"/>
</dbReference>
<keyword evidence="3" id="KW-0732">Signal</keyword>
<evidence type="ECO:0000256" key="1">
    <source>
        <dbReference type="ARBA" id="ARBA00008520"/>
    </source>
</evidence>
<keyword evidence="2" id="KW-0813">Transport</keyword>
<evidence type="ECO:0000313" key="5">
    <source>
        <dbReference type="Proteomes" id="UP001165074"/>
    </source>
</evidence>
<comment type="similarity">
    <text evidence="1">Belongs to the bacterial solute-binding protein 1 family.</text>
</comment>
<dbReference type="PROSITE" id="PS51318">
    <property type="entry name" value="TAT"/>
    <property type="match status" value="1"/>
</dbReference>